<evidence type="ECO:0000313" key="2">
    <source>
        <dbReference type="Proteomes" id="UP000886595"/>
    </source>
</evidence>
<dbReference type="EMBL" id="JAAMPC010000002">
    <property type="protein sequence ID" value="KAG2326695.1"/>
    <property type="molecule type" value="Genomic_DNA"/>
</dbReference>
<keyword evidence="2" id="KW-1185">Reference proteome</keyword>
<sequence>MKNQLKKKLRRNKQEREIGYPNAVVVVKLSSGDTKCTQATDHLRQGTSMHVLNKKYPIVKFGDLSDKQTVKWLRFSFCR</sequence>
<evidence type="ECO:0000313" key="1">
    <source>
        <dbReference type="EMBL" id="KAG2326695.1"/>
    </source>
</evidence>
<reference evidence="1 2" key="1">
    <citation type="submission" date="2020-02" db="EMBL/GenBank/DDBJ databases">
        <authorList>
            <person name="Ma Q."/>
            <person name="Huang Y."/>
            <person name="Song X."/>
            <person name="Pei D."/>
        </authorList>
    </citation>
    <scope>NUCLEOTIDE SEQUENCE [LARGE SCALE GENOMIC DNA]</scope>
    <source>
        <strain evidence="1">Sxm20200214</strain>
        <tissue evidence="1">Leaf</tissue>
    </source>
</reference>
<proteinExistence type="predicted"/>
<comment type="caution">
    <text evidence="1">The sequence shown here is derived from an EMBL/GenBank/DDBJ whole genome shotgun (WGS) entry which is preliminary data.</text>
</comment>
<dbReference type="AlphaFoldDB" id="A0A8X8B931"/>
<name>A0A8X8B931_BRACI</name>
<dbReference type="Proteomes" id="UP000886595">
    <property type="component" value="Unassembled WGS sequence"/>
</dbReference>
<accession>A0A8X8B931</accession>
<gene>
    <name evidence="1" type="ORF">Bca52824_009423</name>
</gene>
<protein>
    <submittedName>
        <fullName evidence="1">Uncharacterized protein</fullName>
    </submittedName>
</protein>
<organism evidence="1 2">
    <name type="scientific">Brassica carinata</name>
    <name type="common">Ethiopian mustard</name>
    <name type="synonym">Abyssinian cabbage</name>
    <dbReference type="NCBI Taxonomy" id="52824"/>
    <lineage>
        <taxon>Eukaryota</taxon>
        <taxon>Viridiplantae</taxon>
        <taxon>Streptophyta</taxon>
        <taxon>Embryophyta</taxon>
        <taxon>Tracheophyta</taxon>
        <taxon>Spermatophyta</taxon>
        <taxon>Magnoliopsida</taxon>
        <taxon>eudicotyledons</taxon>
        <taxon>Gunneridae</taxon>
        <taxon>Pentapetalae</taxon>
        <taxon>rosids</taxon>
        <taxon>malvids</taxon>
        <taxon>Brassicales</taxon>
        <taxon>Brassicaceae</taxon>
        <taxon>Brassiceae</taxon>
        <taxon>Brassica</taxon>
    </lineage>
</organism>